<proteinExistence type="predicted"/>
<dbReference type="EMBL" id="GBRH01232112">
    <property type="protein sequence ID" value="JAD65783.1"/>
    <property type="molecule type" value="Transcribed_RNA"/>
</dbReference>
<accession>A0A0A9BUA2</accession>
<evidence type="ECO:0000313" key="1">
    <source>
        <dbReference type="EMBL" id="JAD65783.1"/>
    </source>
</evidence>
<organism evidence="1">
    <name type="scientific">Arundo donax</name>
    <name type="common">Giant reed</name>
    <name type="synonym">Donax arundinaceus</name>
    <dbReference type="NCBI Taxonomy" id="35708"/>
    <lineage>
        <taxon>Eukaryota</taxon>
        <taxon>Viridiplantae</taxon>
        <taxon>Streptophyta</taxon>
        <taxon>Embryophyta</taxon>
        <taxon>Tracheophyta</taxon>
        <taxon>Spermatophyta</taxon>
        <taxon>Magnoliopsida</taxon>
        <taxon>Liliopsida</taxon>
        <taxon>Poales</taxon>
        <taxon>Poaceae</taxon>
        <taxon>PACMAD clade</taxon>
        <taxon>Arundinoideae</taxon>
        <taxon>Arundineae</taxon>
        <taxon>Arundo</taxon>
    </lineage>
</organism>
<sequence>MIRYDRTSCLGLLLMKILELECCLCELLMKSLV</sequence>
<name>A0A0A9BUA2_ARUDO</name>
<protein>
    <submittedName>
        <fullName evidence="1">Uncharacterized protein</fullName>
    </submittedName>
</protein>
<reference evidence="1" key="1">
    <citation type="submission" date="2014-09" db="EMBL/GenBank/DDBJ databases">
        <authorList>
            <person name="Magalhaes I.L.F."/>
            <person name="Oliveira U."/>
            <person name="Santos F.R."/>
            <person name="Vidigal T.H.D.A."/>
            <person name="Brescovit A.D."/>
            <person name="Santos A.J."/>
        </authorList>
    </citation>
    <scope>NUCLEOTIDE SEQUENCE</scope>
    <source>
        <tissue evidence="1">Shoot tissue taken approximately 20 cm above the soil surface</tissue>
    </source>
</reference>
<dbReference type="AlphaFoldDB" id="A0A0A9BUA2"/>
<reference evidence="1" key="2">
    <citation type="journal article" date="2015" name="Data Brief">
        <title>Shoot transcriptome of the giant reed, Arundo donax.</title>
        <authorList>
            <person name="Barrero R.A."/>
            <person name="Guerrero F.D."/>
            <person name="Moolhuijzen P."/>
            <person name="Goolsby J.A."/>
            <person name="Tidwell J."/>
            <person name="Bellgard S.E."/>
            <person name="Bellgard M.I."/>
        </authorList>
    </citation>
    <scope>NUCLEOTIDE SEQUENCE</scope>
    <source>
        <tissue evidence="1">Shoot tissue taken approximately 20 cm above the soil surface</tissue>
    </source>
</reference>